<evidence type="ECO:0000256" key="1">
    <source>
        <dbReference type="SAM" id="Phobius"/>
    </source>
</evidence>
<reference evidence="3" key="1">
    <citation type="journal article" date="2019" name="Int. J. Syst. Evol. Microbiol.">
        <title>The Global Catalogue of Microorganisms (GCM) 10K type strain sequencing project: providing services to taxonomists for standard genome sequencing and annotation.</title>
        <authorList>
            <consortium name="The Broad Institute Genomics Platform"/>
            <consortium name="The Broad Institute Genome Sequencing Center for Infectious Disease"/>
            <person name="Wu L."/>
            <person name="Ma J."/>
        </authorList>
    </citation>
    <scope>NUCLEOTIDE SEQUENCE [LARGE SCALE GENOMIC DNA]</scope>
    <source>
        <strain evidence="3">JCM 17316</strain>
    </source>
</reference>
<organism evidence="2 3">
    <name type="scientific">Actinomadura keratinilytica</name>
    <dbReference type="NCBI Taxonomy" id="547461"/>
    <lineage>
        <taxon>Bacteria</taxon>
        <taxon>Bacillati</taxon>
        <taxon>Actinomycetota</taxon>
        <taxon>Actinomycetes</taxon>
        <taxon>Streptosporangiales</taxon>
        <taxon>Thermomonosporaceae</taxon>
        <taxon>Actinomadura</taxon>
    </lineage>
</organism>
<feature type="transmembrane region" description="Helical" evidence="1">
    <location>
        <begin position="162"/>
        <end position="183"/>
    </location>
</feature>
<evidence type="ECO:0000313" key="3">
    <source>
        <dbReference type="Proteomes" id="UP001500266"/>
    </source>
</evidence>
<sequence>MLFSPGWRAPVRQGEVLAVFTLGLVLGGTLSAAVLWLLSGLAAPLPPPGRAAAIVAAAALGAARDLGLVRLRLPQNARQIPQEVLAGRPRAGALRFGFELGTGVRTYVPATTPYVLALGLPLSQQGPAATLLAGAAFGAGRALSAVLAYLSRSPDRAALVALRVPLLVKGAALAALAALAWLYPA</sequence>
<proteinExistence type="predicted"/>
<keyword evidence="3" id="KW-1185">Reference proteome</keyword>
<dbReference type="RefSeq" id="WP_345022886.1">
    <property type="nucleotide sequence ID" value="NZ_BAABDO010000061.1"/>
</dbReference>
<keyword evidence="1" id="KW-0812">Transmembrane</keyword>
<accession>A0ABP7Z366</accession>
<dbReference type="EMBL" id="BAABDO010000061">
    <property type="protein sequence ID" value="GAA4146450.1"/>
    <property type="molecule type" value="Genomic_DNA"/>
</dbReference>
<feature type="transmembrane region" description="Helical" evidence="1">
    <location>
        <begin position="16"/>
        <end position="39"/>
    </location>
</feature>
<feature type="transmembrane region" description="Helical" evidence="1">
    <location>
        <begin position="128"/>
        <end position="150"/>
    </location>
</feature>
<protein>
    <submittedName>
        <fullName evidence="2">Uncharacterized protein</fullName>
    </submittedName>
</protein>
<dbReference type="Proteomes" id="UP001500266">
    <property type="component" value="Unassembled WGS sequence"/>
</dbReference>
<name>A0ABP7Z366_9ACTN</name>
<evidence type="ECO:0000313" key="2">
    <source>
        <dbReference type="EMBL" id="GAA4146450.1"/>
    </source>
</evidence>
<keyword evidence="1" id="KW-1133">Transmembrane helix</keyword>
<gene>
    <name evidence="2" type="ORF">GCM10022416_38970</name>
</gene>
<keyword evidence="1" id="KW-0472">Membrane</keyword>
<comment type="caution">
    <text evidence="2">The sequence shown here is derived from an EMBL/GenBank/DDBJ whole genome shotgun (WGS) entry which is preliminary data.</text>
</comment>